<organism evidence="1 2">
    <name type="scientific">Bizionia paragorgiae</name>
    <dbReference type="NCBI Taxonomy" id="283786"/>
    <lineage>
        <taxon>Bacteria</taxon>
        <taxon>Pseudomonadati</taxon>
        <taxon>Bacteroidota</taxon>
        <taxon>Flavobacteriia</taxon>
        <taxon>Flavobacteriales</taxon>
        <taxon>Flavobacteriaceae</taxon>
        <taxon>Bizionia</taxon>
    </lineage>
</organism>
<dbReference type="OrthoDB" id="1376671at2"/>
<evidence type="ECO:0000313" key="2">
    <source>
        <dbReference type="Proteomes" id="UP000198846"/>
    </source>
</evidence>
<evidence type="ECO:0000313" key="1">
    <source>
        <dbReference type="EMBL" id="SEA12663.1"/>
    </source>
</evidence>
<dbReference type="Proteomes" id="UP000198846">
    <property type="component" value="Unassembled WGS sequence"/>
</dbReference>
<name>A0A1H3YME5_BIZPA</name>
<dbReference type="RefSeq" id="WP_092133325.1">
    <property type="nucleotide sequence ID" value="NZ_FNQK01000007.1"/>
</dbReference>
<protein>
    <submittedName>
        <fullName evidence="1">Uncharacterized protein</fullName>
    </submittedName>
</protein>
<gene>
    <name evidence="1" type="ORF">SAMN04487990_1072</name>
</gene>
<dbReference type="STRING" id="283786.SAMN04487990_1072"/>
<accession>A0A1H3YME5</accession>
<dbReference type="EMBL" id="FNQK01000007">
    <property type="protein sequence ID" value="SEA12663.1"/>
    <property type="molecule type" value="Genomic_DNA"/>
</dbReference>
<sequence length="186" mass="21447">MEKNKLLDDLITQGEKLTNTISYVPPGSGAIRTYSVYRTSEKVEYQNWQSSSQRFIKTYFPSDLEDFKENTKKLSPDNHQKMMGILRAIKLMPEEPVKESEKSSGNTNITINNTQQIVLNLFTEAVRDEISGKEYKELKEILKNYEREPEKTTFKIKERLKKMGGDVLTNIITNILTNPNIYGGLM</sequence>
<keyword evidence="2" id="KW-1185">Reference proteome</keyword>
<proteinExistence type="predicted"/>
<reference evidence="1 2" key="1">
    <citation type="submission" date="2016-10" db="EMBL/GenBank/DDBJ databases">
        <authorList>
            <person name="de Groot N.N."/>
        </authorList>
    </citation>
    <scope>NUCLEOTIDE SEQUENCE [LARGE SCALE GENOMIC DNA]</scope>
    <source>
        <strain evidence="1 2">DSM 23842</strain>
    </source>
</reference>
<dbReference type="AlphaFoldDB" id="A0A1H3YME5"/>